<name>A0A4Y2KMQ0_ARAVE</name>
<organism evidence="2 3">
    <name type="scientific">Araneus ventricosus</name>
    <name type="common">Orbweaver spider</name>
    <name type="synonym">Epeira ventricosa</name>
    <dbReference type="NCBI Taxonomy" id="182803"/>
    <lineage>
        <taxon>Eukaryota</taxon>
        <taxon>Metazoa</taxon>
        <taxon>Ecdysozoa</taxon>
        <taxon>Arthropoda</taxon>
        <taxon>Chelicerata</taxon>
        <taxon>Arachnida</taxon>
        <taxon>Araneae</taxon>
        <taxon>Araneomorphae</taxon>
        <taxon>Entelegynae</taxon>
        <taxon>Araneoidea</taxon>
        <taxon>Araneidae</taxon>
        <taxon>Araneus</taxon>
    </lineage>
</organism>
<feature type="domain" description="NuBaID C-terminal" evidence="1">
    <location>
        <begin position="66"/>
        <end position="188"/>
    </location>
</feature>
<comment type="caution">
    <text evidence="2">The sequence shown here is derived from an EMBL/GenBank/DDBJ whole genome shotgun (WGS) entry which is preliminary data.</text>
</comment>
<dbReference type="GO" id="GO:0008270">
    <property type="term" value="F:zinc ion binding"/>
    <property type="evidence" value="ECO:0007669"/>
    <property type="project" value="InterPro"/>
</dbReference>
<dbReference type="InterPro" id="IPR013909">
    <property type="entry name" value="NuBaID_C"/>
</dbReference>
<evidence type="ECO:0000313" key="3">
    <source>
        <dbReference type="Proteomes" id="UP000499080"/>
    </source>
</evidence>
<gene>
    <name evidence="2" type="ORF">AVEN_69992_1</name>
</gene>
<accession>A0A4Y2KMQ0</accession>
<dbReference type="OrthoDB" id="614844at2759"/>
<dbReference type="Proteomes" id="UP000499080">
    <property type="component" value="Unassembled WGS sequence"/>
</dbReference>
<evidence type="ECO:0000313" key="2">
    <source>
        <dbReference type="EMBL" id="GBN03625.1"/>
    </source>
</evidence>
<reference evidence="2 3" key="1">
    <citation type="journal article" date="2019" name="Sci. Rep.">
        <title>Orb-weaving spider Araneus ventricosus genome elucidates the spidroin gene catalogue.</title>
        <authorList>
            <person name="Kono N."/>
            <person name="Nakamura H."/>
            <person name="Ohtoshi R."/>
            <person name="Moran D.A.P."/>
            <person name="Shinohara A."/>
            <person name="Yoshida Y."/>
            <person name="Fujiwara M."/>
            <person name="Mori M."/>
            <person name="Tomita M."/>
            <person name="Arakawa K."/>
        </authorList>
    </citation>
    <scope>NUCLEOTIDE SEQUENCE [LARGE SCALE GENOMIC DNA]</scope>
</reference>
<dbReference type="Pfam" id="PF08600">
    <property type="entry name" value="NuBaID_C"/>
    <property type="match status" value="1"/>
</dbReference>
<protein>
    <recommendedName>
        <fullName evidence="1">NuBaID C-terminal domain-containing protein</fullName>
    </recommendedName>
</protein>
<proteinExistence type="predicted"/>
<keyword evidence="3" id="KW-1185">Reference proteome</keyword>
<evidence type="ECO:0000259" key="1">
    <source>
        <dbReference type="Pfam" id="PF08600"/>
    </source>
</evidence>
<dbReference type="AlphaFoldDB" id="A0A4Y2KMQ0"/>
<dbReference type="EMBL" id="BGPR01004813">
    <property type="protein sequence ID" value="GBN03625.1"/>
    <property type="molecule type" value="Genomic_DNA"/>
</dbReference>
<sequence>MISMPKEESLRHFLKRLKPSLEFQSHFPHIKDGILSLLGLEKQHVVALCKLADIDVDDANKFGESAVSLSCTGWTLKTQGNGEKILISCDSCQRSIWSKAFNLISNEDIPVSQNDKDSSIADDSPSRKVKRLKKEDFNPFEEHRPWCLWIATEEDRQSFTCKENSTNSKSTKETNNVPGWKIFIKSLLGNVDEHQESELENTPSKEQIRGVRDLLETWANIA</sequence>